<dbReference type="AlphaFoldDB" id="A0A1I1SHY2"/>
<dbReference type="EMBL" id="QOCU01000001">
    <property type="protein sequence ID" value="RHW53542.1"/>
    <property type="molecule type" value="Genomic_DNA"/>
</dbReference>
<evidence type="ECO:0000256" key="1">
    <source>
        <dbReference type="SAM" id="MobiDB-lite"/>
    </source>
</evidence>
<evidence type="ECO:0000313" key="4">
    <source>
        <dbReference type="EMBL" id="SFD44258.1"/>
    </source>
</evidence>
<evidence type="ECO:0000313" key="6">
    <source>
        <dbReference type="Proteomes" id="UP000265862"/>
    </source>
</evidence>
<evidence type="ECO:0000313" key="2">
    <source>
        <dbReference type="EMBL" id="RHW53542.1"/>
    </source>
</evidence>
<reference evidence="6 7" key="3">
    <citation type="submission" date="2018-07" db="EMBL/GenBank/DDBJ databases">
        <title>Genome sequences of six Lactobacillus spp. isolated from bumble bee guts.</title>
        <authorList>
            <person name="Motta E.V.S."/>
            <person name="Moran N.A."/>
        </authorList>
    </citation>
    <scope>NUCLEOTIDE SEQUENCE [LARGE SCALE GENOMIC DNA]</scope>
    <source>
        <strain evidence="2 7">BI-4G</strain>
        <strain evidence="3 6">OCC3</strain>
    </source>
</reference>
<proteinExistence type="predicted"/>
<dbReference type="Proteomes" id="UP000199599">
    <property type="component" value="Unassembled WGS sequence"/>
</dbReference>
<dbReference type="Pfam" id="PF09954">
    <property type="entry name" value="DUF2188"/>
    <property type="match status" value="1"/>
</dbReference>
<dbReference type="EMBL" id="FOMN01000004">
    <property type="protein sequence ID" value="SFD44258.1"/>
    <property type="molecule type" value="Genomic_DNA"/>
</dbReference>
<feature type="compositionally biased region" description="Polar residues" evidence="1">
    <location>
        <begin position="57"/>
        <end position="71"/>
    </location>
</feature>
<reference evidence="5" key="1">
    <citation type="submission" date="2016-10" db="EMBL/GenBank/DDBJ databases">
        <authorList>
            <person name="Varghese N."/>
            <person name="Submissions S."/>
        </authorList>
    </citation>
    <scope>NUCLEOTIDE SEQUENCE [LARGE SCALE GENOMIC DNA]</scope>
    <source>
        <strain evidence="5">R-53102</strain>
    </source>
</reference>
<evidence type="ECO:0000313" key="7">
    <source>
        <dbReference type="Proteomes" id="UP000283380"/>
    </source>
</evidence>
<dbReference type="STRING" id="1505723.SAMN04487792_0851"/>
<gene>
    <name evidence="2" type="ORF">DS834_00980</name>
    <name evidence="3" type="ORF">DS835_04375</name>
    <name evidence="4" type="ORF">SAMN04487792_0851</name>
</gene>
<dbReference type="Proteomes" id="UP000283380">
    <property type="component" value="Unassembled WGS sequence"/>
</dbReference>
<keyword evidence="7" id="KW-1185">Reference proteome</keyword>
<dbReference type="Proteomes" id="UP000265862">
    <property type="component" value="Unassembled WGS sequence"/>
</dbReference>
<dbReference type="RefSeq" id="WP_090092965.1">
    <property type="nucleotide sequence ID" value="NZ_CBCRVU010000001.1"/>
</dbReference>
<dbReference type="EMBL" id="QOCV01000006">
    <property type="protein sequence ID" value="RHW54291.1"/>
    <property type="molecule type" value="Genomic_DNA"/>
</dbReference>
<dbReference type="InterPro" id="IPR018691">
    <property type="entry name" value="DUF2188"/>
</dbReference>
<feature type="region of interest" description="Disordered" evidence="1">
    <location>
        <begin position="53"/>
        <end position="78"/>
    </location>
</feature>
<evidence type="ECO:0000313" key="5">
    <source>
        <dbReference type="Proteomes" id="UP000199599"/>
    </source>
</evidence>
<protein>
    <submittedName>
        <fullName evidence="2">DUF2188 domain-containing protein</fullName>
    </submittedName>
</protein>
<name>A0A1I1SHY2_9LACO</name>
<organism evidence="4 5">
    <name type="scientific">Lactobacillus bombicola</name>
    <dbReference type="NCBI Taxonomy" id="1505723"/>
    <lineage>
        <taxon>Bacteria</taxon>
        <taxon>Bacillati</taxon>
        <taxon>Bacillota</taxon>
        <taxon>Bacilli</taxon>
        <taxon>Lactobacillales</taxon>
        <taxon>Lactobacillaceae</taxon>
        <taxon>Lactobacillus</taxon>
    </lineage>
</organism>
<sequence length="78" mass="8760">MSEEKNGKNVWVTTHGEQWAVKVEGAERARKVFDRKEDALAFGKQLAQKNKGELISQKKNGQINLKNSYGNDSPKDKG</sequence>
<reference evidence="4" key="2">
    <citation type="submission" date="2016-10" db="EMBL/GenBank/DDBJ databases">
        <authorList>
            <person name="de Groot N.N."/>
        </authorList>
    </citation>
    <scope>NUCLEOTIDE SEQUENCE [LARGE SCALE GENOMIC DNA]</scope>
    <source>
        <strain evidence="4">R-53102</strain>
    </source>
</reference>
<evidence type="ECO:0000313" key="3">
    <source>
        <dbReference type="EMBL" id="RHW54291.1"/>
    </source>
</evidence>
<accession>A0A1I1SHY2</accession>